<proteinExistence type="inferred from homology"/>
<keyword evidence="5" id="KW-0378">Hydrolase</keyword>
<feature type="active site" evidence="5">
    <location>
        <position position="35"/>
    </location>
</feature>
<evidence type="ECO:0000259" key="7">
    <source>
        <dbReference type="PROSITE" id="PS51160"/>
    </source>
</evidence>
<dbReference type="InterPro" id="IPR017968">
    <property type="entry name" value="Acylphosphatase_CS"/>
</dbReference>
<keyword evidence="9" id="KW-1185">Reference proteome</keyword>
<accession>A0A1X6WRB7</accession>
<dbReference type="AlphaFoldDB" id="A0A1X6WRB7"/>
<sequence>MKVSLLVSGHVQGVGFRYMTKIKADNLGVLGSVRNKANGDVYIEATGNEAVIREFIDIVKNSPAPFGRVDHVTINYLDELEDYRSFSICY</sequence>
<dbReference type="Pfam" id="PF00708">
    <property type="entry name" value="Acylphosphatase"/>
    <property type="match status" value="1"/>
</dbReference>
<comment type="similarity">
    <text evidence="1 6">Belongs to the acylphosphatase family.</text>
</comment>
<dbReference type="Proteomes" id="UP000195918">
    <property type="component" value="Unassembled WGS sequence"/>
</dbReference>
<dbReference type="GO" id="GO:0003998">
    <property type="term" value="F:acylphosphatase activity"/>
    <property type="evidence" value="ECO:0007669"/>
    <property type="project" value="UniProtKB-EC"/>
</dbReference>
<dbReference type="PANTHER" id="PTHR47268">
    <property type="entry name" value="ACYLPHOSPHATASE"/>
    <property type="match status" value="1"/>
</dbReference>
<evidence type="ECO:0000256" key="3">
    <source>
        <dbReference type="ARBA" id="ARBA00015991"/>
    </source>
</evidence>
<evidence type="ECO:0000256" key="2">
    <source>
        <dbReference type="ARBA" id="ARBA00012150"/>
    </source>
</evidence>
<comment type="catalytic activity">
    <reaction evidence="4 5">
        <text>an acyl phosphate + H2O = a carboxylate + phosphate + H(+)</text>
        <dbReference type="Rhea" id="RHEA:14965"/>
        <dbReference type="ChEBI" id="CHEBI:15377"/>
        <dbReference type="ChEBI" id="CHEBI:15378"/>
        <dbReference type="ChEBI" id="CHEBI:29067"/>
        <dbReference type="ChEBI" id="CHEBI:43474"/>
        <dbReference type="ChEBI" id="CHEBI:59918"/>
        <dbReference type="EC" id="3.6.1.7"/>
    </reaction>
</comment>
<organism evidence="8 9">
    <name type="scientific">Vagococcus fluvialis bH819</name>
    <dbReference type="NCBI Taxonomy" id="1255619"/>
    <lineage>
        <taxon>Bacteria</taxon>
        <taxon>Bacillati</taxon>
        <taxon>Bacillota</taxon>
        <taxon>Bacilli</taxon>
        <taxon>Lactobacillales</taxon>
        <taxon>Enterococcaceae</taxon>
        <taxon>Vagococcus</taxon>
    </lineage>
</organism>
<evidence type="ECO:0000313" key="9">
    <source>
        <dbReference type="Proteomes" id="UP000195918"/>
    </source>
</evidence>
<protein>
    <recommendedName>
        <fullName evidence="3 5">acylphosphatase</fullName>
        <ecNumber evidence="2 5">3.6.1.7</ecNumber>
    </recommendedName>
</protein>
<dbReference type="EMBL" id="FWFD01000015">
    <property type="protein sequence ID" value="SLM86799.1"/>
    <property type="molecule type" value="Genomic_DNA"/>
</dbReference>
<evidence type="ECO:0000256" key="6">
    <source>
        <dbReference type="RuleBase" id="RU004168"/>
    </source>
</evidence>
<name>A0A1X6WRB7_9ENTE</name>
<evidence type="ECO:0000256" key="1">
    <source>
        <dbReference type="ARBA" id="ARBA00005614"/>
    </source>
</evidence>
<dbReference type="PANTHER" id="PTHR47268:SF4">
    <property type="entry name" value="ACYLPHOSPHATASE"/>
    <property type="match status" value="1"/>
</dbReference>
<dbReference type="RefSeq" id="WP_086952406.1">
    <property type="nucleotide sequence ID" value="NZ_FWFD01000015.1"/>
</dbReference>
<dbReference type="PROSITE" id="PS00150">
    <property type="entry name" value="ACYLPHOSPHATASE_1"/>
    <property type="match status" value="1"/>
</dbReference>
<dbReference type="InterPro" id="IPR001792">
    <property type="entry name" value="Acylphosphatase-like_dom"/>
</dbReference>
<evidence type="ECO:0000256" key="4">
    <source>
        <dbReference type="ARBA" id="ARBA00047645"/>
    </source>
</evidence>
<dbReference type="InterPro" id="IPR020456">
    <property type="entry name" value="Acylphosphatase"/>
</dbReference>
<feature type="domain" description="Acylphosphatase-like" evidence="7">
    <location>
        <begin position="2"/>
        <end position="90"/>
    </location>
</feature>
<dbReference type="EC" id="3.6.1.7" evidence="2 5"/>
<feature type="active site" evidence="5">
    <location>
        <position position="17"/>
    </location>
</feature>
<dbReference type="SUPFAM" id="SSF54975">
    <property type="entry name" value="Acylphosphatase/BLUF domain-like"/>
    <property type="match status" value="1"/>
</dbReference>
<reference evidence="9" key="1">
    <citation type="submission" date="2017-02" db="EMBL/GenBank/DDBJ databases">
        <authorList>
            <person name="Dridi B."/>
        </authorList>
    </citation>
    <scope>NUCLEOTIDE SEQUENCE [LARGE SCALE GENOMIC DNA]</scope>
    <source>
        <strain evidence="9">bH819</strain>
    </source>
</reference>
<dbReference type="Gene3D" id="3.30.70.100">
    <property type="match status" value="1"/>
</dbReference>
<evidence type="ECO:0000313" key="8">
    <source>
        <dbReference type="EMBL" id="SLM86799.1"/>
    </source>
</evidence>
<gene>
    <name evidence="8" type="ORF">FM121_11930</name>
</gene>
<evidence type="ECO:0000256" key="5">
    <source>
        <dbReference type="PROSITE-ProRule" id="PRU00520"/>
    </source>
</evidence>
<dbReference type="PROSITE" id="PS51160">
    <property type="entry name" value="ACYLPHOSPHATASE_3"/>
    <property type="match status" value="1"/>
</dbReference>
<dbReference type="InterPro" id="IPR036046">
    <property type="entry name" value="Acylphosphatase-like_dom_sf"/>
</dbReference>
<dbReference type="OrthoDB" id="9808093at2"/>